<organism>
    <name type="scientific">Culex quinquefasciatus</name>
    <name type="common">Southern house mosquito</name>
    <name type="synonym">Culex pungens</name>
    <dbReference type="NCBI Taxonomy" id="7176"/>
    <lineage>
        <taxon>Eukaryota</taxon>
        <taxon>Metazoa</taxon>
        <taxon>Ecdysozoa</taxon>
        <taxon>Arthropoda</taxon>
        <taxon>Hexapoda</taxon>
        <taxon>Insecta</taxon>
        <taxon>Pterygota</taxon>
        <taxon>Neoptera</taxon>
        <taxon>Endopterygota</taxon>
        <taxon>Diptera</taxon>
        <taxon>Nematocera</taxon>
        <taxon>Culicoidea</taxon>
        <taxon>Culicidae</taxon>
        <taxon>Culicinae</taxon>
        <taxon>Culicini</taxon>
        <taxon>Culex</taxon>
        <taxon>Culex</taxon>
    </lineage>
</organism>
<evidence type="ECO:0000256" key="1">
    <source>
        <dbReference type="ARBA" id="ARBA00022729"/>
    </source>
</evidence>
<dbReference type="SMART" id="SM00700">
    <property type="entry name" value="JHBP"/>
    <property type="match status" value="1"/>
</dbReference>
<evidence type="ECO:0000313" key="7">
    <source>
        <dbReference type="Proteomes" id="UP000002320"/>
    </source>
</evidence>
<reference evidence="5" key="1">
    <citation type="submission" date="2007-03" db="EMBL/GenBank/DDBJ databases">
        <title>Annotation of Culex pipiens quinquefasciatus.</title>
        <authorList>
            <consortium name="The Broad Institute Genome Sequencing Platform"/>
            <person name="Atkinson P.W."/>
            <person name="Hemingway J."/>
            <person name="Christensen B.M."/>
            <person name="Higgs S."/>
            <person name="Kodira C."/>
            <person name="Hannick L."/>
            <person name="Megy K."/>
            <person name="O'Leary S."/>
            <person name="Pearson M."/>
            <person name="Haas B.J."/>
            <person name="Mauceli E."/>
            <person name="Wortman J.R."/>
            <person name="Lee N.H."/>
            <person name="Guigo R."/>
            <person name="Stanke M."/>
            <person name="Alvarado L."/>
            <person name="Amedeo P."/>
            <person name="Antoine C.H."/>
            <person name="Arensburger P."/>
            <person name="Bidwell S.L."/>
            <person name="Crawford M."/>
            <person name="Camaro F."/>
            <person name="Devon K."/>
            <person name="Engels R."/>
            <person name="Hammond M."/>
            <person name="Howarth C."/>
            <person name="Koehrsen M."/>
            <person name="Lawson D."/>
            <person name="Montgomery P."/>
            <person name="Nene V."/>
            <person name="Nusbaum C."/>
            <person name="Puiu D."/>
            <person name="Romero-Severson J."/>
            <person name="Severson D.W."/>
            <person name="Shumway M."/>
            <person name="Sisk P."/>
            <person name="Stolte C."/>
            <person name="Zeng Q."/>
            <person name="Eisenstadt E."/>
            <person name="Fraser-Liggett C."/>
            <person name="Strausberg R."/>
            <person name="Galagan J."/>
            <person name="Birren B."/>
            <person name="Collins F.H."/>
        </authorList>
    </citation>
    <scope>NUCLEOTIDE SEQUENCE [LARGE SCALE GENOMIC DNA]</scope>
    <source>
        <strain evidence="5">JHB</strain>
    </source>
</reference>
<dbReference type="Gene3D" id="3.15.10.30">
    <property type="entry name" value="Haemolymph juvenile hormone binding protein"/>
    <property type="match status" value="1"/>
</dbReference>
<evidence type="ECO:0000256" key="3">
    <source>
        <dbReference type="ARBA" id="ARBA00060902"/>
    </source>
</evidence>
<dbReference type="PANTHER" id="PTHR11008">
    <property type="entry name" value="PROTEIN TAKEOUT-LIKE PROTEIN"/>
    <property type="match status" value="1"/>
</dbReference>
<dbReference type="OMA" id="CNITIKG"/>
<dbReference type="GO" id="GO:0007623">
    <property type="term" value="P:circadian rhythm"/>
    <property type="evidence" value="ECO:0007669"/>
    <property type="project" value="UniProtKB-ARBA"/>
</dbReference>
<evidence type="ECO:0000256" key="4">
    <source>
        <dbReference type="SAM" id="SignalP"/>
    </source>
</evidence>
<dbReference type="AlphaFoldDB" id="B0X3U0"/>
<comment type="similarity">
    <text evidence="3">Belongs to the TO family.</text>
</comment>
<dbReference type="GO" id="GO:0005615">
    <property type="term" value="C:extracellular space"/>
    <property type="evidence" value="ECO:0007669"/>
    <property type="project" value="TreeGrafter"/>
</dbReference>
<dbReference type="EMBL" id="DS232322">
    <property type="protein sequence ID" value="EDS40017.1"/>
    <property type="molecule type" value="Genomic_DNA"/>
</dbReference>
<evidence type="ECO:0000256" key="2">
    <source>
        <dbReference type="ARBA" id="ARBA00023108"/>
    </source>
</evidence>
<gene>
    <name evidence="6" type="primary">6047228</name>
    <name evidence="5" type="ORF">CpipJ_CPIJ014233</name>
</gene>
<dbReference type="VEuPathDB" id="VectorBase:CQUJHB015132"/>
<accession>B0X3U0</accession>
<evidence type="ECO:0000313" key="5">
    <source>
        <dbReference type="EMBL" id="EDS40017.1"/>
    </source>
</evidence>
<dbReference type="InParanoid" id="B0X3U0"/>
<dbReference type="KEGG" id="cqu:CpipJ_CPIJ014233"/>
<dbReference type="HOGENOM" id="CLU_069908_5_0_1"/>
<dbReference type="InterPro" id="IPR010562">
    <property type="entry name" value="Haemolymph_juvenile_hormone-bd"/>
</dbReference>
<keyword evidence="1 4" id="KW-0732">Signal</keyword>
<dbReference type="eggNOG" id="ENOG502S3EM">
    <property type="taxonomic scope" value="Eukaryota"/>
</dbReference>
<dbReference type="InterPro" id="IPR038606">
    <property type="entry name" value="To_sf"/>
</dbReference>
<sequence length="246" mass="27271">MLILTLLALVGFVGVRGYLPPSLSVCHRDDPDLDRCVIAVVNKLRTNIASGDFGDGVMVPSLDPAYIDRLDVDDGANLHAVFKNLTVTGGKNFNVDKLSVNVPDKTLNMLITLHKLKLKGKYNMKMKISLLQIDGDGDATLDITDTKFLLKMHYLLNKQKDTGRTTMKFAPIDLKVKFAGDSKFHLTNLLRNQPRLNKAANEAINESPELILEKAKPAVQQFFSKAFTEIANGVMKEAEEEEAFPL</sequence>
<keyword evidence="2" id="KW-0090">Biological rhythms</keyword>
<evidence type="ECO:0008006" key="8">
    <source>
        <dbReference type="Google" id="ProtNLM"/>
    </source>
</evidence>
<dbReference type="Pfam" id="PF06585">
    <property type="entry name" value="JHBP"/>
    <property type="match status" value="1"/>
</dbReference>
<dbReference type="FunFam" id="3.15.10.30:FF:000001">
    <property type="entry name" value="Takeout-like protein 1"/>
    <property type="match status" value="1"/>
</dbReference>
<dbReference type="Proteomes" id="UP000002320">
    <property type="component" value="Unassembled WGS sequence"/>
</dbReference>
<name>B0X3U0_CULQU</name>
<dbReference type="OrthoDB" id="7758945at2759"/>
<feature type="signal peptide" evidence="4">
    <location>
        <begin position="1"/>
        <end position="17"/>
    </location>
</feature>
<feature type="chain" id="PRO_5014567157" description="Hemolymph juvenile hormone binding protein" evidence="4">
    <location>
        <begin position="18"/>
        <end position="246"/>
    </location>
</feature>
<keyword evidence="7" id="KW-1185">Reference proteome</keyword>
<dbReference type="PANTHER" id="PTHR11008:SF39">
    <property type="entry name" value="CIRCADIAN CLOCK-CONTROLLED PROTEIN-LIKE PROTEIN"/>
    <property type="match status" value="1"/>
</dbReference>
<dbReference type="EnsemblMetazoa" id="CPIJ014233-RA">
    <property type="protein sequence ID" value="CPIJ014233-PA"/>
    <property type="gene ID" value="CPIJ014233"/>
</dbReference>
<protein>
    <recommendedName>
        <fullName evidence="8">Hemolymph juvenile hormone binding protein</fullName>
    </recommendedName>
</protein>
<evidence type="ECO:0000313" key="6">
    <source>
        <dbReference type="EnsemblMetazoa" id="CPIJ014233-PA"/>
    </source>
</evidence>
<proteinExistence type="inferred from homology"/>
<dbReference type="VEuPathDB" id="VectorBase:CPIJ014233"/>
<reference evidence="6" key="2">
    <citation type="submission" date="2021-02" db="UniProtKB">
        <authorList>
            <consortium name="EnsemblMetazoa"/>
        </authorList>
    </citation>
    <scope>IDENTIFICATION</scope>
    <source>
        <strain evidence="6">JHB</strain>
    </source>
</reference>